<dbReference type="GO" id="GO:0005085">
    <property type="term" value="F:guanyl-nucleotide exchange factor activity"/>
    <property type="evidence" value="ECO:0007669"/>
    <property type="project" value="UniProtKB-KW"/>
</dbReference>
<name>A0A4S4N067_9APHY</name>
<dbReference type="EMBL" id="SGPM01000026">
    <property type="protein sequence ID" value="THH32234.1"/>
    <property type="molecule type" value="Genomic_DNA"/>
</dbReference>
<keyword evidence="5" id="KW-1185">Reference proteome</keyword>
<gene>
    <name evidence="4" type="ORF">EUX98_g1945</name>
</gene>
<dbReference type="InterPro" id="IPR036964">
    <property type="entry name" value="RASGEF_cat_dom_sf"/>
</dbReference>
<organism evidence="4 5">
    <name type="scientific">Antrodiella citrinella</name>
    <dbReference type="NCBI Taxonomy" id="2447956"/>
    <lineage>
        <taxon>Eukaryota</taxon>
        <taxon>Fungi</taxon>
        <taxon>Dikarya</taxon>
        <taxon>Basidiomycota</taxon>
        <taxon>Agaricomycotina</taxon>
        <taxon>Agaricomycetes</taxon>
        <taxon>Polyporales</taxon>
        <taxon>Steccherinaceae</taxon>
        <taxon>Antrodiella</taxon>
    </lineage>
</organism>
<protein>
    <recommendedName>
        <fullName evidence="3">Ras-GEF domain-containing protein</fullName>
    </recommendedName>
</protein>
<dbReference type="OrthoDB" id="546434at2759"/>
<evidence type="ECO:0000313" key="4">
    <source>
        <dbReference type="EMBL" id="THH32234.1"/>
    </source>
</evidence>
<dbReference type="GO" id="GO:0007265">
    <property type="term" value="P:Ras protein signal transduction"/>
    <property type="evidence" value="ECO:0007669"/>
    <property type="project" value="TreeGrafter"/>
</dbReference>
<evidence type="ECO:0000259" key="3">
    <source>
        <dbReference type="PROSITE" id="PS50009"/>
    </source>
</evidence>
<dbReference type="GO" id="GO:0005886">
    <property type="term" value="C:plasma membrane"/>
    <property type="evidence" value="ECO:0007669"/>
    <property type="project" value="TreeGrafter"/>
</dbReference>
<dbReference type="Proteomes" id="UP000308730">
    <property type="component" value="Unassembled WGS sequence"/>
</dbReference>
<sequence length="129" mass="14924">MLDPGSNWSNYTSALKQITPPCVPFFGRYLSTLTFINDGAKDNLSKGQMINFGKRQRAADVIRDIKKWQSRSYNFQTVAMILGFVEESLKKYADGVDYGDQWWHLSLEREPRERDDGERITRILQQSGL</sequence>
<evidence type="ECO:0000256" key="2">
    <source>
        <dbReference type="PROSITE-ProRule" id="PRU00168"/>
    </source>
</evidence>
<dbReference type="PANTHER" id="PTHR23113:SF368">
    <property type="entry name" value="CELL DIVISION CONTROL PROTEIN 25"/>
    <property type="match status" value="1"/>
</dbReference>
<dbReference type="InterPro" id="IPR023578">
    <property type="entry name" value="Ras_GEF_dom_sf"/>
</dbReference>
<evidence type="ECO:0000256" key="1">
    <source>
        <dbReference type="ARBA" id="ARBA00022658"/>
    </source>
</evidence>
<comment type="caution">
    <text evidence="4">The sequence shown here is derived from an EMBL/GenBank/DDBJ whole genome shotgun (WGS) entry which is preliminary data.</text>
</comment>
<dbReference type="InterPro" id="IPR001895">
    <property type="entry name" value="RASGEF_cat_dom"/>
</dbReference>
<dbReference type="AlphaFoldDB" id="A0A4S4N067"/>
<reference evidence="4 5" key="1">
    <citation type="submission" date="2019-02" db="EMBL/GenBank/DDBJ databases">
        <title>Genome sequencing of the rare red list fungi Antrodiella citrinella (Flaviporus citrinellus).</title>
        <authorList>
            <person name="Buettner E."/>
            <person name="Kellner H."/>
        </authorList>
    </citation>
    <scope>NUCLEOTIDE SEQUENCE [LARGE SCALE GENOMIC DNA]</scope>
    <source>
        <strain evidence="4 5">DSM 108506</strain>
    </source>
</reference>
<dbReference type="SUPFAM" id="SSF48366">
    <property type="entry name" value="Ras GEF"/>
    <property type="match status" value="1"/>
</dbReference>
<accession>A0A4S4N067</accession>
<evidence type="ECO:0000313" key="5">
    <source>
        <dbReference type="Proteomes" id="UP000308730"/>
    </source>
</evidence>
<dbReference type="Gene3D" id="1.10.840.10">
    <property type="entry name" value="Ras guanine-nucleotide exchange factors catalytic domain"/>
    <property type="match status" value="1"/>
</dbReference>
<dbReference type="InterPro" id="IPR008937">
    <property type="entry name" value="Ras-like_GEF"/>
</dbReference>
<dbReference type="Pfam" id="PF00617">
    <property type="entry name" value="RasGEF"/>
    <property type="match status" value="1"/>
</dbReference>
<keyword evidence="1 2" id="KW-0344">Guanine-nucleotide releasing factor</keyword>
<dbReference type="PANTHER" id="PTHR23113">
    <property type="entry name" value="GUANINE NUCLEOTIDE EXCHANGE FACTOR"/>
    <property type="match status" value="1"/>
</dbReference>
<proteinExistence type="predicted"/>
<feature type="domain" description="Ras-GEF" evidence="3">
    <location>
        <begin position="1"/>
        <end position="112"/>
    </location>
</feature>
<dbReference type="PROSITE" id="PS50009">
    <property type="entry name" value="RASGEF_CAT"/>
    <property type="match status" value="1"/>
</dbReference>
<dbReference type="Gene3D" id="1.20.870.10">
    <property type="entry name" value="Son of sevenless (SoS) protein Chain: S domain 1"/>
    <property type="match status" value="1"/>
</dbReference>